<dbReference type="Proteomes" id="UP000237271">
    <property type="component" value="Unassembled WGS sequence"/>
</dbReference>
<reference evidence="1 2" key="1">
    <citation type="journal article" date="2017" name="Genome Biol. Evol.">
        <title>Phytophthora megakarya and P. palmivora, closely related causal agents of cacao black pod rot, underwent increases in genome sizes and gene numbers by different mechanisms.</title>
        <authorList>
            <person name="Ali S.S."/>
            <person name="Shao J."/>
            <person name="Lary D.J."/>
            <person name="Kronmiller B."/>
            <person name="Shen D."/>
            <person name="Strem M.D."/>
            <person name="Amoako-Attah I."/>
            <person name="Akrofi A.Y."/>
            <person name="Begoude B.A."/>
            <person name="Ten Hoopen G.M."/>
            <person name="Coulibaly K."/>
            <person name="Kebe B.I."/>
            <person name="Melnick R.L."/>
            <person name="Guiltinan M.J."/>
            <person name="Tyler B.M."/>
            <person name="Meinhardt L.W."/>
            <person name="Bailey B.A."/>
        </authorList>
    </citation>
    <scope>NUCLEOTIDE SEQUENCE [LARGE SCALE GENOMIC DNA]</scope>
    <source>
        <strain evidence="2">sbr112.9</strain>
    </source>
</reference>
<sequence>MWTSCLHPTFAKMGRLTAQKQQVTREQFHAYCENFFVVYSSGVVEAKRSRVPCNYSLGAKMARLCCNFCSFRAGFFNQWKCSNCKEKHASAVHGSRFGGHPLEQNAQAVAASSSLSS</sequence>
<comment type="caution">
    <text evidence="1">The sequence shown here is derived from an EMBL/GenBank/DDBJ whole genome shotgun (WGS) entry which is preliminary data.</text>
</comment>
<evidence type="ECO:0000313" key="2">
    <source>
        <dbReference type="Proteomes" id="UP000237271"/>
    </source>
</evidence>
<keyword evidence="2" id="KW-1185">Reference proteome</keyword>
<protein>
    <submittedName>
        <fullName evidence="1">Uncharacterized protein</fullName>
    </submittedName>
</protein>
<evidence type="ECO:0000313" key="1">
    <source>
        <dbReference type="EMBL" id="POM64760.1"/>
    </source>
</evidence>
<proteinExistence type="predicted"/>
<gene>
    <name evidence="1" type="ORF">PHPALM_19677</name>
</gene>
<dbReference type="AlphaFoldDB" id="A0A2P4XGT1"/>
<name>A0A2P4XGT1_9STRA</name>
<dbReference type="EMBL" id="NCKW01011055">
    <property type="protein sequence ID" value="POM64760.1"/>
    <property type="molecule type" value="Genomic_DNA"/>
</dbReference>
<accession>A0A2P4XGT1</accession>
<organism evidence="1 2">
    <name type="scientific">Phytophthora palmivora</name>
    <dbReference type="NCBI Taxonomy" id="4796"/>
    <lineage>
        <taxon>Eukaryota</taxon>
        <taxon>Sar</taxon>
        <taxon>Stramenopiles</taxon>
        <taxon>Oomycota</taxon>
        <taxon>Peronosporomycetes</taxon>
        <taxon>Peronosporales</taxon>
        <taxon>Peronosporaceae</taxon>
        <taxon>Phytophthora</taxon>
    </lineage>
</organism>